<gene>
    <name evidence="1" type="ORF">BSTOLATCC_MIC24360</name>
</gene>
<dbReference type="Proteomes" id="UP001162131">
    <property type="component" value="Unassembled WGS sequence"/>
</dbReference>
<evidence type="ECO:0000313" key="1">
    <source>
        <dbReference type="EMBL" id="CAG9319813.1"/>
    </source>
</evidence>
<dbReference type="AlphaFoldDB" id="A0AAU9J775"/>
<comment type="caution">
    <text evidence="1">The sequence shown here is derived from an EMBL/GenBank/DDBJ whole genome shotgun (WGS) entry which is preliminary data.</text>
</comment>
<protein>
    <submittedName>
        <fullName evidence="1">Uncharacterized protein</fullName>
    </submittedName>
</protein>
<accession>A0AAU9J775</accession>
<dbReference type="EMBL" id="CAJZBQ010000023">
    <property type="protein sequence ID" value="CAG9319813.1"/>
    <property type="molecule type" value="Genomic_DNA"/>
</dbReference>
<sequence length="67" mass="8027">MVCWHLGQGFTLRKMGLRIGMRSAREIIYTRKKRIDDCVKREMKDFVKLGFAFQDSSRGRQLRVNYK</sequence>
<keyword evidence="2" id="KW-1185">Reference proteome</keyword>
<name>A0AAU9J775_9CILI</name>
<reference evidence="1" key="1">
    <citation type="submission" date="2021-09" db="EMBL/GenBank/DDBJ databases">
        <authorList>
            <consortium name="AG Swart"/>
            <person name="Singh M."/>
            <person name="Singh A."/>
            <person name="Seah K."/>
            <person name="Emmerich C."/>
        </authorList>
    </citation>
    <scope>NUCLEOTIDE SEQUENCE</scope>
    <source>
        <strain evidence="1">ATCC30299</strain>
    </source>
</reference>
<organism evidence="1 2">
    <name type="scientific">Blepharisma stoltei</name>
    <dbReference type="NCBI Taxonomy" id="1481888"/>
    <lineage>
        <taxon>Eukaryota</taxon>
        <taxon>Sar</taxon>
        <taxon>Alveolata</taxon>
        <taxon>Ciliophora</taxon>
        <taxon>Postciliodesmatophora</taxon>
        <taxon>Heterotrichea</taxon>
        <taxon>Heterotrichida</taxon>
        <taxon>Blepharismidae</taxon>
        <taxon>Blepharisma</taxon>
    </lineage>
</organism>
<proteinExistence type="predicted"/>
<evidence type="ECO:0000313" key="2">
    <source>
        <dbReference type="Proteomes" id="UP001162131"/>
    </source>
</evidence>